<dbReference type="Proteomes" id="UP000237271">
    <property type="component" value="Unassembled WGS sequence"/>
</dbReference>
<dbReference type="Pfam" id="PF00564">
    <property type="entry name" value="PB1"/>
    <property type="match status" value="1"/>
</dbReference>
<evidence type="ECO:0000256" key="1">
    <source>
        <dbReference type="SAM" id="MobiDB-lite"/>
    </source>
</evidence>
<sequence length="273" mass="30102">MVRTLEIKTNDAELQQSLSLTNDNGETLTMNQLQTTAASLLPNQEFLLRYTDSDGDHVTITSDADVKEIEKYMQDEMQDEQLESLEVTAVPQEPTSTQRTATVIQTQLRGLVTAMSKLTAKPESKPPTPTSAMNLLAASLEAMDVAQDAEELATVKKELLLVLQDETFRKMVEELSATEEFKELADALVTAIYQEDAQVIEDTATARFDELLTFAQRIIASCPSLKHVVVNVTKSLMTGLVRHNDEEMDSNASDSSSCSSSRSCCSDDHETVD</sequence>
<evidence type="ECO:0000313" key="4">
    <source>
        <dbReference type="Proteomes" id="UP000237271"/>
    </source>
</evidence>
<evidence type="ECO:0000313" key="3">
    <source>
        <dbReference type="EMBL" id="POM60991.1"/>
    </source>
</evidence>
<feature type="non-terminal residue" evidence="3">
    <location>
        <position position="273"/>
    </location>
</feature>
<feature type="region of interest" description="Disordered" evidence="1">
    <location>
        <begin position="247"/>
        <end position="273"/>
    </location>
</feature>
<name>A0A2P4X608_9STRA</name>
<protein>
    <recommendedName>
        <fullName evidence="2">PB1 domain-containing protein</fullName>
    </recommendedName>
</protein>
<dbReference type="EMBL" id="NCKW01016457">
    <property type="protein sequence ID" value="POM60991.1"/>
    <property type="molecule type" value="Genomic_DNA"/>
</dbReference>
<dbReference type="SUPFAM" id="SSF54277">
    <property type="entry name" value="CAD &amp; PB1 domains"/>
    <property type="match status" value="1"/>
</dbReference>
<accession>A0A2P4X608</accession>
<keyword evidence="4" id="KW-1185">Reference proteome</keyword>
<proteinExistence type="predicted"/>
<reference evidence="3 4" key="1">
    <citation type="journal article" date="2017" name="Genome Biol. Evol.">
        <title>Phytophthora megakarya and P. palmivora, closely related causal agents of cacao black pod rot, underwent increases in genome sizes and gene numbers by different mechanisms.</title>
        <authorList>
            <person name="Ali S.S."/>
            <person name="Shao J."/>
            <person name="Lary D.J."/>
            <person name="Kronmiller B."/>
            <person name="Shen D."/>
            <person name="Strem M.D."/>
            <person name="Amoako-Attah I."/>
            <person name="Akrofi A.Y."/>
            <person name="Begoude B.A."/>
            <person name="Ten Hoopen G.M."/>
            <person name="Coulibaly K."/>
            <person name="Kebe B.I."/>
            <person name="Melnick R.L."/>
            <person name="Guiltinan M.J."/>
            <person name="Tyler B.M."/>
            <person name="Meinhardt L.W."/>
            <person name="Bailey B.A."/>
        </authorList>
    </citation>
    <scope>NUCLEOTIDE SEQUENCE [LARGE SCALE GENOMIC DNA]</scope>
    <source>
        <strain evidence="4">sbr112.9</strain>
    </source>
</reference>
<dbReference type="Gene3D" id="3.10.20.90">
    <property type="entry name" value="Phosphatidylinositol 3-kinase Catalytic Subunit, Chain A, domain 1"/>
    <property type="match status" value="1"/>
</dbReference>
<dbReference type="OrthoDB" id="10064100at2759"/>
<evidence type="ECO:0000259" key="2">
    <source>
        <dbReference type="Pfam" id="PF00564"/>
    </source>
</evidence>
<feature type="domain" description="PB1" evidence="2">
    <location>
        <begin position="30"/>
        <end position="73"/>
    </location>
</feature>
<organism evidence="3 4">
    <name type="scientific">Phytophthora palmivora</name>
    <dbReference type="NCBI Taxonomy" id="4796"/>
    <lineage>
        <taxon>Eukaryota</taxon>
        <taxon>Sar</taxon>
        <taxon>Stramenopiles</taxon>
        <taxon>Oomycota</taxon>
        <taxon>Peronosporomycetes</taxon>
        <taxon>Peronosporales</taxon>
        <taxon>Peronosporaceae</taxon>
        <taxon>Phytophthora</taxon>
    </lineage>
</organism>
<dbReference type="InterPro" id="IPR000270">
    <property type="entry name" value="PB1_dom"/>
</dbReference>
<gene>
    <name evidence="3" type="ORF">PHPALM_30067</name>
</gene>
<comment type="caution">
    <text evidence="3">The sequence shown here is derived from an EMBL/GenBank/DDBJ whole genome shotgun (WGS) entry which is preliminary data.</text>
</comment>
<dbReference type="AlphaFoldDB" id="A0A2P4X608"/>
<feature type="compositionally biased region" description="Low complexity" evidence="1">
    <location>
        <begin position="253"/>
        <end position="264"/>
    </location>
</feature>